<dbReference type="PRINTS" id="PR00421">
    <property type="entry name" value="THIOREDOXIN"/>
</dbReference>
<organism evidence="3 4">
    <name type="scientific">Micromonas commoda (strain RCC299 / NOUM17 / CCMP2709)</name>
    <name type="common">Picoplanktonic green alga</name>
    <dbReference type="NCBI Taxonomy" id="296587"/>
    <lineage>
        <taxon>Eukaryota</taxon>
        <taxon>Viridiplantae</taxon>
        <taxon>Chlorophyta</taxon>
        <taxon>Mamiellophyceae</taxon>
        <taxon>Mamiellales</taxon>
        <taxon>Mamiellaceae</taxon>
        <taxon>Micromonas</taxon>
    </lineage>
</organism>
<evidence type="ECO:0000256" key="1">
    <source>
        <dbReference type="SAM" id="MobiDB-lite"/>
    </source>
</evidence>
<dbReference type="InterPro" id="IPR013766">
    <property type="entry name" value="Thioredoxin_domain"/>
</dbReference>
<name>C1E103_MICCC</name>
<dbReference type="PROSITE" id="PS51352">
    <property type="entry name" value="THIOREDOXIN_2"/>
    <property type="match status" value="1"/>
</dbReference>
<gene>
    <name evidence="3" type="ORF">MICPUN_56699</name>
</gene>
<accession>C1E103</accession>
<sequence>MSVVAASTFAPFSARVRSAIPARSRRASPSSTRRPVATARAEAEAEAGGEGSTLSTTPRTAGRRAGLAAGAGLALAAAAFPARAIGGAAVGLPDVVELTPDNFAKQVEVPGTTFVEFYAPWCPFCQRLEPIWNELPNRLKEKGVDTKIARMNVDTYVDYGERFGVTGFPTLMLFKDGRPVGQKTGLTDMNTLMKYAGYKESGPLAALAGAGAEMNLVLSGEQVQSAADELNELRRMINGEVDGDKASALAHIDAVERLFAKRAL</sequence>
<dbReference type="Proteomes" id="UP000002009">
    <property type="component" value="Chromosome 3"/>
</dbReference>
<dbReference type="InterPro" id="IPR036249">
    <property type="entry name" value="Thioredoxin-like_sf"/>
</dbReference>
<dbReference type="EMBL" id="CP001324">
    <property type="protein sequence ID" value="ACO61647.1"/>
    <property type="molecule type" value="Genomic_DNA"/>
</dbReference>
<dbReference type="AlphaFoldDB" id="C1E103"/>
<dbReference type="GO" id="GO:0034976">
    <property type="term" value="P:response to endoplasmic reticulum stress"/>
    <property type="evidence" value="ECO:0007669"/>
    <property type="project" value="TreeGrafter"/>
</dbReference>
<evidence type="ECO:0000259" key="2">
    <source>
        <dbReference type="PROSITE" id="PS51352"/>
    </source>
</evidence>
<dbReference type="PANTHER" id="PTHR45815">
    <property type="entry name" value="PROTEIN DISULFIDE-ISOMERASE A6"/>
    <property type="match status" value="1"/>
</dbReference>
<keyword evidence="4" id="KW-1185">Reference proteome</keyword>
<dbReference type="eggNOG" id="KOG0191">
    <property type="taxonomic scope" value="Eukaryota"/>
</dbReference>
<dbReference type="STRING" id="296587.C1E103"/>
<dbReference type="InParanoid" id="C1E103"/>
<dbReference type="CDD" id="cd02961">
    <property type="entry name" value="PDI_a_family"/>
    <property type="match status" value="1"/>
</dbReference>
<dbReference type="RefSeq" id="XP_002500389.1">
    <property type="nucleotide sequence ID" value="XM_002500343.1"/>
</dbReference>
<dbReference type="KEGG" id="mis:MICPUN_56699"/>
<feature type="domain" description="Thioredoxin" evidence="2">
    <location>
        <begin position="71"/>
        <end position="201"/>
    </location>
</feature>
<feature type="compositionally biased region" description="Low complexity" evidence="1">
    <location>
        <begin position="20"/>
        <end position="37"/>
    </location>
</feature>
<dbReference type="GO" id="GO:0005788">
    <property type="term" value="C:endoplasmic reticulum lumen"/>
    <property type="evidence" value="ECO:0007669"/>
    <property type="project" value="TreeGrafter"/>
</dbReference>
<dbReference type="GO" id="GO:0015035">
    <property type="term" value="F:protein-disulfide reductase activity"/>
    <property type="evidence" value="ECO:0007669"/>
    <property type="project" value="TreeGrafter"/>
</dbReference>
<evidence type="ECO:0000313" key="3">
    <source>
        <dbReference type="EMBL" id="ACO61647.1"/>
    </source>
</evidence>
<dbReference type="Gene3D" id="3.40.30.10">
    <property type="entry name" value="Glutaredoxin"/>
    <property type="match status" value="1"/>
</dbReference>
<protein>
    <recommendedName>
        <fullName evidence="2">Thioredoxin domain-containing protein</fullName>
    </recommendedName>
</protein>
<dbReference type="PANTHER" id="PTHR45815:SF3">
    <property type="entry name" value="PROTEIN DISULFIDE-ISOMERASE A6"/>
    <property type="match status" value="1"/>
</dbReference>
<dbReference type="SUPFAM" id="SSF52833">
    <property type="entry name" value="Thioredoxin-like"/>
    <property type="match status" value="1"/>
</dbReference>
<reference evidence="3 4" key="1">
    <citation type="journal article" date="2009" name="Science">
        <title>Green evolution and dynamic adaptations revealed by genomes of the marine picoeukaryotes Micromonas.</title>
        <authorList>
            <person name="Worden A.Z."/>
            <person name="Lee J.H."/>
            <person name="Mock T."/>
            <person name="Rouze P."/>
            <person name="Simmons M.P."/>
            <person name="Aerts A.L."/>
            <person name="Allen A.E."/>
            <person name="Cuvelier M.L."/>
            <person name="Derelle E."/>
            <person name="Everett M.V."/>
            <person name="Foulon E."/>
            <person name="Grimwood J."/>
            <person name="Gundlach H."/>
            <person name="Henrissat B."/>
            <person name="Napoli C."/>
            <person name="McDonald S.M."/>
            <person name="Parker M.S."/>
            <person name="Rombauts S."/>
            <person name="Salamov A."/>
            <person name="Von Dassow P."/>
            <person name="Badger J.H."/>
            <person name="Coutinho P.M."/>
            <person name="Demir E."/>
            <person name="Dubchak I."/>
            <person name="Gentemann C."/>
            <person name="Eikrem W."/>
            <person name="Gready J.E."/>
            <person name="John U."/>
            <person name="Lanier W."/>
            <person name="Lindquist E.A."/>
            <person name="Lucas S."/>
            <person name="Mayer K.F."/>
            <person name="Moreau H."/>
            <person name="Not F."/>
            <person name="Otillar R."/>
            <person name="Panaud O."/>
            <person name="Pangilinan J."/>
            <person name="Paulsen I."/>
            <person name="Piegu B."/>
            <person name="Poliakov A."/>
            <person name="Robbens S."/>
            <person name="Schmutz J."/>
            <person name="Toulza E."/>
            <person name="Wyss T."/>
            <person name="Zelensky A."/>
            <person name="Zhou K."/>
            <person name="Armbrust E.V."/>
            <person name="Bhattacharya D."/>
            <person name="Goodenough U.W."/>
            <person name="Van de Peer Y."/>
            <person name="Grigoriev I.V."/>
        </authorList>
    </citation>
    <scope>NUCLEOTIDE SEQUENCE [LARGE SCALE GENOMIC DNA]</scope>
    <source>
        <strain evidence="4">RCC299 / NOUM17</strain>
    </source>
</reference>
<dbReference type="OrthoDB" id="74910at2759"/>
<dbReference type="GeneID" id="8242023"/>
<evidence type="ECO:0000313" key="4">
    <source>
        <dbReference type="Proteomes" id="UP000002009"/>
    </source>
</evidence>
<proteinExistence type="predicted"/>
<feature type="region of interest" description="Disordered" evidence="1">
    <location>
        <begin position="20"/>
        <end position="61"/>
    </location>
</feature>
<dbReference type="Pfam" id="PF00085">
    <property type="entry name" value="Thioredoxin"/>
    <property type="match status" value="1"/>
</dbReference>
<dbReference type="OMA" id="TTAMKYA"/>